<feature type="domain" description="AMP-activated protein kinase glycogen-binding" evidence="4">
    <location>
        <begin position="329"/>
        <end position="387"/>
    </location>
</feature>
<evidence type="ECO:0000256" key="3">
    <source>
        <dbReference type="SAM" id="Phobius"/>
    </source>
</evidence>
<dbReference type="InterPro" id="IPR032640">
    <property type="entry name" value="AMPK1_CBM"/>
</dbReference>
<protein>
    <recommendedName>
        <fullName evidence="4">AMP-activated protein kinase glycogen-binding domain-containing protein</fullName>
    </recommendedName>
</protein>
<dbReference type="AlphaFoldDB" id="A0A9P1IQK9"/>
<dbReference type="Pfam" id="PF16561">
    <property type="entry name" value="AMPK1_CBM"/>
    <property type="match status" value="1"/>
</dbReference>
<feature type="compositionally biased region" description="Basic and acidic residues" evidence="2">
    <location>
        <begin position="200"/>
        <end position="209"/>
    </location>
</feature>
<name>A0A9P1IQK9_9PELO</name>
<feature type="region of interest" description="Disordered" evidence="2">
    <location>
        <begin position="115"/>
        <end position="139"/>
    </location>
</feature>
<evidence type="ECO:0000256" key="1">
    <source>
        <dbReference type="ARBA" id="ARBA00025180"/>
    </source>
</evidence>
<evidence type="ECO:0000256" key="2">
    <source>
        <dbReference type="SAM" id="MobiDB-lite"/>
    </source>
</evidence>
<keyword evidence="3" id="KW-1133">Transmembrane helix</keyword>
<dbReference type="InterPro" id="IPR013783">
    <property type="entry name" value="Ig-like_fold"/>
</dbReference>
<feature type="region of interest" description="Disordered" evidence="2">
    <location>
        <begin position="156"/>
        <end position="211"/>
    </location>
</feature>
<dbReference type="Proteomes" id="UP001152747">
    <property type="component" value="Unassembled WGS sequence"/>
</dbReference>
<evidence type="ECO:0000313" key="6">
    <source>
        <dbReference type="Proteomes" id="UP001152747"/>
    </source>
</evidence>
<keyword evidence="3" id="KW-0812">Transmembrane</keyword>
<organism evidence="5 6">
    <name type="scientific">Caenorhabditis angaria</name>
    <dbReference type="NCBI Taxonomy" id="860376"/>
    <lineage>
        <taxon>Eukaryota</taxon>
        <taxon>Metazoa</taxon>
        <taxon>Ecdysozoa</taxon>
        <taxon>Nematoda</taxon>
        <taxon>Chromadorea</taxon>
        <taxon>Rhabditida</taxon>
        <taxon>Rhabditina</taxon>
        <taxon>Rhabditomorpha</taxon>
        <taxon>Rhabditoidea</taxon>
        <taxon>Rhabditidae</taxon>
        <taxon>Peloderinae</taxon>
        <taxon>Caenorhabditis</taxon>
    </lineage>
</organism>
<dbReference type="Gene3D" id="2.60.40.10">
    <property type="entry name" value="Immunoglobulins"/>
    <property type="match status" value="1"/>
</dbReference>
<accession>A0A9P1IQK9</accession>
<reference evidence="5" key="1">
    <citation type="submission" date="2022-11" db="EMBL/GenBank/DDBJ databases">
        <authorList>
            <person name="Kikuchi T."/>
        </authorList>
    </citation>
    <scope>NUCLEOTIDE SEQUENCE</scope>
    <source>
        <strain evidence="5">PS1010</strain>
    </source>
</reference>
<proteinExistence type="predicted"/>
<dbReference type="EMBL" id="CANHGI010000004">
    <property type="protein sequence ID" value="CAI5448559.1"/>
    <property type="molecule type" value="Genomic_DNA"/>
</dbReference>
<keyword evidence="6" id="KW-1185">Reference proteome</keyword>
<evidence type="ECO:0000259" key="4">
    <source>
        <dbReference type="Pfam" id="PF16561"/>
    </source>
</evidence>
<feature type="transmembrane region" description="Helical" evidence="3">
    <location>
        <begin position="57"/>
        <end position="74"/>
    </location>
</feature>
<feature type="compositionally biased region" description="Low complexity" evidence="2">
    <location>
        <begin position="119"/>
        <end position="134"/>
    </location>
</feature>
<keyword evidence="3" id="KW-0472">Membrane</keyword>
<gene>
    <name evidence="5" type="ORF">CAMP_LOCUS11196</name>
</gene>
<dbReference type="InterPro" id="IPR014756">
    <property type="entry name" value="Ig_E-set"/>
</dbReference>
<comment type="caution">
    <text evidence="5">The sequence shown here is derived from an EMBL/GenBank/DDBJ whole genome shotgun (WGS) entry which is preliminary data.</text>
</comment>
<comment type="function">
    <text evidence="1">Non-catalytic subunit of AMP-activated protein kinase (AMPK), an energy sensor protein kinase that plays a key role in regulating cellular energy metabolism. In response to reduction of intracellular ATP levels, AMPK activates energy-producing pathways and inhibits energy-consuming processes: inhibits protein, carbohydrate and lipid biosynthesis, as well as cell growth and proliferation. AMPK acts via direct phosphorylation of metabolic enzymes, and by longer-term effects via phosphorylation of transcription regulators. Also acts as a regulator of cellular polarity by remodeling the actin cytoskeleton; probably by indirectly activating myosin. Beta non-catalytic subunit acts as a scaffold on which the AMPK complex assembles, via its C-terminus that bridges alpha (PRKAA1 or PRKAA2) and gamma subunits (PRKAG1, PRKAG2 or PRKAG3).</text>
</comment>
<dbReference type="SUPFAM" id="SSF81296">
    <property type="entry name" value="E set domains"/>
    <property type="match status" value="1"/>
</dbReference>
<evidence type="ECO:0000313" key="5">
    <source>
        <dbReference type="EMBL" id="CAI5448559.1"/>
    </source>
</evidence>
<sequence length="390" mass="44518">MAGSYLKPFKQFLQWTLGCTYAKKSMRNRIRDMFYFTEAPHVVIYEINENEPWWKKVGLIFCILITVMLLYYLLEMAFQTARRMIRNFFASLETHSTISTPRCLSPRKSLTKIKSARDVSVTKTSRSNSRNSTPSKRHKIRMNEPVNCVFIRPSSHKLHSTSPVHQAPTPAPIEEKEKPIEKSSTPPKASNRPSLIEIPKTPDRGKSGADIEISENSPIRFQVGNIMEWLASQNLETESDQESFIIKAPTLISPISITENVSEISASPSVSSSASNWTEKYAPSEMAKSIISSQDDFDIVIDDNPLFSDNLDENVNFGKVLVKNGQSKVLFRWTDDNPKNVQKIELSGSFFGWKMSVPMRQDYRNSRIFTANLELPEGLHEYRIKIDRVL</sequence>
<dbReference type="OrthoDB" id="5873279at2759"/>
<dbReference type="CDD" id="cd02859">
    <property type="entry name" value="E_set_AMPKbeta_like_N"/>
    <property type="match status" value="1"/>
</dbReference>